<accession>A0A0N5BUX0</accession>
<organism evidence="1 2">
    <name type="scientific">Strongyloides papillosus</name>
    <name type="common">Intestinal threadworm</name>
    <dbReference type="NCBI Taxonomy" id="174720"/>
    <lineage>
        <taxon>Eukaryota</taxon>
        <taxon>Metazoa</taxon>
        <taxon>Ecdysozoa</taxon>
        <taxon>Nematoda</taxon>
        <taxon>Chromadorea</taxon>
        <taxon>Rhabditida</taxon>
        <taxon>Tylenchina</taxon>
        <taxon>Panagrolaimomorpha</taxon>
        <taxon>Strongyloidoidea</taxon>
        <taxon>Strongyloididae</taxon>
        <taxon>Strongyloides</taxon>
    </lineage>
</organism>
<name>A0A0N5BUX0_STREA</name>
<proteinExistence type="predicted"/>
<dbReference type="WBParaSite" id="SPAL_0000963800.1">
    <property type="protein sequence ID" value="SPAL_0000963800.1"/>
    <property type="gene ID" value="SPAL_0000963800"/>
</dbReference>
<dbReference type="Proteomes" id="UP000046392">
    <property type="component" value="Unplaced"/>
</dbReference>
<dbReference type="AlphaFoldDB" id="A0A0N5BUX0"/>
<protein>
    <submittedName>
        <fullName evidence="2">Reverse transcriptase domain-containing protein</fullName>
    </submittedName>
</protein>
<keyword evidence="1" id="KW-1185">Reference proteome</keyword>
<reference evidence="2" key="1">
    <citation type="submission" date="2017-02" db="UniProtKB">
        <authorList>
            <consortium name="WormBaseParasite"/>
        </authorList>
    </citation>
    <scope>IDENTIFICATION</scope>
</reference>
<sequence>TMPPKRNLRRGRNAGEISEIRQQLASIENQTNQVSEEITLASIYKLLQDIAHAQLILMSKVDALALEINKPKRIRAARGDEPLYSINTSNYERLKEDVEIDSNLKNFLNQHYDFDSINDVINSPGIFGRSVGTLLFNKEQFIAYKFTNKAVRNSPRKPYPPHYMEAFTAALNYVGLVCLTDDETKTSYMEDLYGDLNLYSSNVKLAKSKYPTNEYYFGDEPVIN</sequence>
<evidence type="ECO:0000313" key="2">
    <source>
        <dbReference type="WBParaSite" id="SPAL_0000963800.1"/>
    </source>
</evidence>
<evidence type="ECO:0000313" key="1">
    <source>
        <dbReference type="Proteomes" id="UP000046392"/>
    </source>
</evidence>